<keyword evidence="7" id="KW-1185">Reference proteome</keyword>
<evidence type="ECO:0000256" key="2">
    <source>
        <dbReference type="ARBA" id="ARBA00047899"/>
    </source>
</evidence>
<comment type="caution">
    <text evidence="6">The sequence shown here is derived from an EMBL/GenBank/DDBJ whole genome shotgun (WGS) entry which is preliminary data.</text>
</comment>
<dbReference type="InParanoid" id="G9MRU2"/>
<reference evidence="6 7" key="1">
    <citation type="journal article" date="2011" name="Genome Biol.">
        <title>Comparative genome sequence analysis underscores mycoparasitism as the ancestral life style of Trichoderma.</title>
        <authorList>
            <person name="Kubicek C.P."/>
            <person name="Herrera-Estrella A."/>
            <person name="Seidl-Seiboth V."/>
            <person name="Martinez D.A."/>
            <person name="Druzhinina I.S."/>
            <person name="Thon M."/>
            <person name="Zeilinger S."/>
            <person name="Casas-Flores S."/>
            <person name="Horwitz B.A."/>
            <person name="Mukherjee P.K."/>
            <person name="Mukherjee M."/>
            <person name="Kredics L."/>
            <person name="Alcaraz L.D."/>
            <person name="Aerts A."/>
            <person name="Antal Z."/>
            <person name="Atanasova L."/>
            <person name="Cervantes-Badillo M.G."/>
            <person name="Challacombe J."/>
            <person name="Chertkov O."/>
            <person name="McCluskey K."/>
            <person name="Coulpier F."/>
            <person name="Deshpande N."/>
            <person name="von Doehren H."/>
            <person name="Ebbole D.J."/>
            <person name="Esquivel-Naranjo E.U."/>
            <person name="Fekete E."/>
            <person name="Flipphi M."/>
            <person name="Glaser F."/>
            <person name="Gomez-Rodriguez E.Y."/>
            <person name="Gruber S."/>
            <person name="Han C."/>
            <person name="Henrissat B."/>
            <person name="Hermosa R."/>
            <person name="Hernandez-Onate M."/>
            <person name="Karaffa L."/>
            <person name="Kosti I."/>
            <person name="Le Crom S."/>
            <person name="Lindquist E."/>
            <person name="Lucas S."/>
            <person name="Luebeck M."/>
            <person name="Luebeck P.S."/>
            <person name="Margeot A."/>
            <person name="Metz B."/>
            <person name="Misra M."/>
            <person name="Nevalainen H."/>
            <person name="Omann M."/>
            <person name="Packer N."/>
            <person name="Perrone G."/>
            <person name="Uresti-Rivera E.E."/>
            <person name="Salamov A."/>
            <person name="Schmoll M."/>
            <person name="Seiboth B."/>
            <person name="Shapiro H."/>
            <person name="Sukno S."/>
            <person name="Tamayo-Ramos J.A."/>
            <person name="Tisch D."/>
            <person name="Wiest A."/>
            <person name="Wilkinson H.H."/>
            <person name="Zhang M."/>
            <person name="Coutinho P.M."/>
            <person name="Kenerley C.M."/>
            <person name="Monte E."/>
            <person name="Baker S.E."/>
            <person name="Grigoriev I.V."/>
        </authorList>
    </citation>
    <scope>NUCLEOTIDE SEQUENCE [LARGE SCALE GENOMIC DNA]</scope>
    <source>
        <strain evidence="7">Gv29-8 / FGSC 10586</strain>
    </source>
</reference>
<comment type="catalytic activity">
    <reaction evidence="3">
        <text>L-seryl-[protein] + ATP = O-phospho-L-seryl-[protein] + ADP + H(+)</text>
        <dbReference type="Rhea" id="RHEA:17989"/>
        <dbReference type="Rhea" id="RHEA-COMP:9863"/>
        <dbReference type="Rhea" id="RHEA-COMP:11604"/>
        <dbReference type="ChEBI" id="CHEBI:15378"/>
        <dbReference type="ChEBI" id="CHEBI:29999"/>
        <dbReference type="ChEBI" id="CHEBI:30616"/>
        <dbReference type="ChEBI" id="CHEBI:83421"/>
        <dbReference type="ChEBI" id="CHEBI:456216"/>
        <dbReference type="EC" id="2.7.11.1"/>
    </reaction>
</comment>
<dbReference type="SUPFAM" id="SSF56112">
    <property type="entry name" value="Protein kinase-like (PK-like)"/>
    <property type="match status" value="1"/>
</dbReference>
<evidence type="ECO:0000313" key="7">
    <source>
        <dbReference type="Proteomes" id="UP000007115"/>
    </source>
</evidence>
<dbReference type="OrthoDB" id="5584477at2759"/>
<dbReference type="OMA" id="LMRIWAF"/>
<dbReference type="EMBL" id="ABDF02000006">
    <property type="protein sequence ID" value="EHK22811.1"/>
    <property type="molecule type" value="Genomic_DNA"/>
</dbReference>
<dbReference type="PANTHER" id="PTHR38248">
    <property type="entry name" value="FUNK1 6"/>
    <property type="match status" value="1"/>
</dbReference>
<dbReference type="VEuPathDB" id="FungiDB:TRIVIDRAFT_133034"/>
<dbReference type="AlphaFoldDB" id="G9MRU2"/>
<dbReference type="InterPro" id="IPR011009">
    <property type="entry name" value="Kinase-like_dom_sf"/>
</dbReference>
<proteinExistence type="predicted"/>
<dbReference type="RefSeq" id="XP_013957021.1">
    <property type="nucleotide sequence ID" value="XM_014101546.1"/>
</dbReference>
<feature type="domain" description="Fungal-type protein kinase" evidence="5">
    <location>
        <begin position="267"/>
        <end position="694"/>
    </location>
</feature>
<dbReference type="Pfam" id="PF17667">
    <property type="entry name" value="Pkinase_fungal"/>
    <property type="match status" value="1"/>
</dbReference>
<feature type="compositionally biased region" description="Low complexity" evidence="4">
    <location>
        <begin position="514"/>
        <end position="539"/>
    </location>
</feature>
<dbReference type="InterPro" id="IPR008266">
    <property type="entry name" value="Tyr_kinase_AS"/>
</dbReference>
<dbReference type="Proteomes" id="UP000007115">
    <property type="component" value="Unassembled WGS sequence"/>
</dbReference>
<comment type="catalytic activity">
    <reaction evidence="2">
        <text>L-threonyl-[protein] + ATP = O-phospho-L-threonyl-[protein] + ADP + H(+)</text>
        <dbReference type="Rhea" id="RHEA:46608"/>
        <dbReference type="Rhea" id="RHEA-COMP:11060"/>
        <dbReference type="Rhea" id="RHEA-COMP:11605"/>
        <dbReference type="ChEBI" id="CHEBI:15378"/>
        <dbReference type="ChEBI" id="CHEBI:30013"/>
        <dbReference type="ChEBI" id="CHEBI:30616"/>
        <dbReference type="ChEBI" id="CHEBI:61977"/>
        <dbReference type="ChEBI" id="CHEBI:456216"/>
        <dbReference type="EC" id="2.7.11.1"/>
    </reaction>
</comment>
<dbReference type="EC" id="2.7.11.1" evidence="1"/>
<evidence type="ECO:0000256" key="3">
    <source>
        <dbReference type="ARBA" id="ARBA00048679"/>
    </source>
</evidence>
<feature type="non-terminal residue" evidence="6">
    <location>
        <position position="1"/>
    </location>
</feature>
<organism evidence="6 7">
    <name type="scientific">Hypocrea virens (strain Gv29-8 / FGSC 10586)</name>
    <name type="common">Gliocladium virens</name>
    <name type="synonym">Trichoderma virens</name>
    <dbReference type="NCBI Taxonomy" id="413071"/>
    <lineage>
        <taxon>Eukaryota</taxon>
        <taxon>Fungi</taxon>
        <taxon>Dikarya</taxon>
        <taxon>Ascomycota</taxon>
        <taxon>Pezizomycotina</taxon>
        <taxon>Sordariomycetes</taxon>
        <taxon>Hypocreomycetidae</taxon>
        <taxon>Hypocreales</taxon>
        <taxon>Hypocreaceae</taxon>
        <taxon>Trichoderma</taxon>
    </lineage>
</organism>
<evidence type="ECO:0000313" key="6">
    <source>
        <dbReference type="EMBL" id="EHK22811.1"/>
    </source>
</evidence>
<protein>
    <recommendedName>
        <fullName evidence="1">non-specific serine/threonine protein kinase</fullName>
        <ecNumber evidence="1">2.7.11.1</ecNumber>
    </recommendedName>
</protein>
<dbReference type="HOGENOM" id="CLU_005513_5_0_1"/>
<evidence type="ECO:0000256" key="1">
    <source>
        <dbReference type="ARBA" id="ARBA00012513"/>
    </source>
</evidence>
<dbReference type="GO" id="GO:0004674">
    <property type="term" value="F:protein serine/threonine kinase activity"/>
    <property type="evidence" value="ECO:0007669"/>
    <property type="project" value="UniProtKB-EC"/>
</dbReference>
<dbReference type="eggNOG" id="ENOG502S5WB">
    <property type="taxonomic scope" value="Eukaryota"/>
</dbReference>
<feature type="non-terminal residue" evidence="6">
    <location>
        <position position="784"/>
    </location>
</feature>
<name>G9MRU2_HYPVG</name>
<dbReference type="STRING" id="413071.G9MRU2"/>
<dbReference type="GeneID" id="25787592"/>
<dbReference type="InterPro" id="IPR040976">
    <property type="entry name" value="Pkinase_fungal"/>
</dbReference>
<sequence length="784" mass="87179">TKLKIIEEHPIGNGLGVFRAVFASICESQGLVSSADAIDQLDQRSLQSLTINLLAALLVLEAAQLLRSAGRGKYLFDDISKSLSIIRSDDFDLDRFKPVFRAVLDDNPNDVLIWTQLSNAVKEATPPPRPTWSSVANTPITRNTSSILNSSELRREVDQVLRKELDPRVGIRKFRESFFASVPNLDAASDAVFRKCSEGDEPLFGQEGWAGWPAAAEEKAVVAWLGDIIPKLESLAVDFAPSTLTRQRKLLAQLKTPLLGSTGKRSMDVGFVNSDFTHQLGKPSRYRWSHILVPGELKSNPKADAPPVAWIDLATYAREVLSAQDSRRFVLAFSLCGSLMRLWEYDRIGGIASEQFNINEHKGGLEFVATILGFLWMDEEWLGFDPTIVTSGDDKRFIEIERNGQPERIIIDEVITRARCVAGRATTCWKAHPEDDPETALVIKDSWQYPERDEEGEIIQEATERGAINVSRYYYHETVRIRGVDDDIRSCVRNGLDVTAATEETAATEDSKSSKSNNSSDNSGSSDSIGSSGRAGSKRGSSEVNEADARPAKRHRSGSSNANGSGLEKKPPNRVHRRIIVQDYGRPIYKASSPAALVAALESCIRGHESLRQAGFLHRDVSVNNVLIDEDGPPSRTGFLIDLDLAIRESREKASGAKGKTGTRAFMAIGLLFGEEHCFMHDLESFFWVLFWVCVNYDGPDKSVKNNPFDSWNYTNDYELAGSKLGVITDSTVFCKRAKETFTAFYEPLIPLMDRLREVVFPGGVRWKRADEGLYSSMREILRD</sequence>
<dbReference type="PROSITE" id="PS00109">
    <property type="entry name" value="PROTEIN_KINASE_TYR"/>
    <property type="match status" value="1"/>
</dbReference>
<dbReference type="PANTHER" id="PTHR38248:SF2">
    <property type="entry name" value="FUNK1 11"/>
    <property type="match status" value="1"/>
</dbReference>
<evidence type="ECO:0000259" key="5">
    <source>
        <dbReference type="Pfam" id="PF17667"/>
    </source>
</evidence>
<accession>G9MRU2</accession>
<dbReference type="Gene3D" id="1.10.510.10">
    <property type="entry name" value="Transferase(Phosphotransferase) domain 1"/>
    <property type="match status" value="1"/>
</dbReference>
<gene>
    <name evidence="6" type="ORF">TRIVIDRAFT_133034</name>
</gene>
<feature type="region of interest" description="Disordered" evidence="4">
    <location>
        <begin position="502"/>
        <end position="576"/>
    </location>
</feature>
<evidence type="ECO:0000256" key="4">
    <source>
        <dbReference type="SAM" id="MobiDB-lite"/>
    </source>
</evidence>